<dbReference type="RefSeq" id="XP_003568380.1">
    <property type="nucleotide sequence ID" value="XM_003568332.4"/>
</dbReference>
<evidence type="ECO:0000313" key="4">
    <source>
        <dbReference type="Proteomes" id="UP000008810"/>
    </source>
</evidence>
<dbReference type="Gramene" id="KQK06065">
    <property type="protein sequence ID" value="KQK06065"/>
    <property type="gene ID" value="BRADI_2g24210v3"/>
</dbReference>
<dbReference type="OMA" id="NTARYGK"/>
<feature type="domain" description="FAD-binding FR-type" evidence="1">
    <location>
        <begin position="50"/>
        <end position="155"/>
    </location>
</feature>
<proteinExistence type="predicted"/>
<dbReference type="Proteomes" id="UP000008810">
    <property type="component" value="Chromosome 2"/>
</dbReference>
<dbReference type="Pfam" id="PF00175">
    <property type="entry name" value="NAD_binding_1"/>
    <property type="match status" value="1"/>
</dbReference>
<reference evidence="2" key="2">
    <citation type="submission" date="2017-06" db="EMBL/GenBank/DDBJ databases">
        <title>WGS assembly of Brachypodium distachyon.</title>
        <authorList>
            <consortium name="The International Brachypodium Initiative"/>
            <person name="Lucas S."/>
            <person name="Harmon-Smith M."/>
            <person name="Lail K."/>
            <person name="Tice H."/>
            <person name="Grimwood J."/>
            <person name="Bruce D."/>
            <person name="Barry K."/>
            <person name="Shu S."/>
            <person name="Lindquist E."/>
            <person name="Wang M."/>
            <person name="Pitluck S."/>
            <person name="Vogel J.P."/>
            <person name="Garvin D.F."/>
            <person name="Mockler T.C."/>
            <person name="Schmutz J."/>
            <person name="Rokhsar D."/>
            <person name="Bevan M.W."/>
        </authorList>
    </citation>
    <scope>NUCLEOTIDE SEQUENCE</scope>
    <source>
        <strain evidence="2">Bd21</strain>
    </source>
</reference>
<dbReference type="Gene3D" id="3.40.50.80">
    <property type="entry name" value="Nucleotide-binding domain of ferredoxin-NADP reductase (FNR) module"/>
    <property type="match status" value="1"/>
</dbReference>
<dbReference type="InterPro" id="IPR017927">
    <property type="entry name" value="FAD-bd_FR_type"/>
</dbReference>
<dbReference type="PANTHER" id="PTHR47215">
    <property type="match status" value="1"/>
</dbReference>
<gene>
    <name evidence="3" type="primary">LOC100838388</name>
    <name evidence="2" type="ORF">BRADI_2g24210v3</name>
</gene>
<dbReference type="EMBL" id="CM000881">
    <property type="protein sequence ID" value="KQK06065.1"/>
    <property type="molecule type" value="Genomic_DNA"/>
</dbReference>
<dbReference type="CDD" id="cd00322">
    <property type="entry name" value="FNR_like"/>
    <property type="match status" value="1"/>
</dbReference>
<dbReference type="InterPro" id="IPR017938">
    <property type="entry name" value="Riboflavin_synthase-like_b-brl"/>
</dbReference>
<dbReference type="PRINTS" id="PR00410">
    <property type="entry name" value="PHEHYDRXLASE"/>
</dbReference>
<accession>I1HJ25</accession>
<dbReference type="PROSITE" id="PS51384">
    <property type="entry name" value="FAD_FR"/>
    <property type="match status" value="1"/>
</dbReference>
<keyword evidence="4" id="KW-1185">Reference proteome</keyword>
<evidence type="ECO:0000259" key="1">
    <source>
        <dbReference type="PROSITE" id="PS51384"/>
    </source>
</evidence>
<dbReference type="HOGENOM" id="CLU_066103_0_0_1"/>
<dbReference type="AlphaFoldDB" id="I1HJ25"/>
<dbReference type="SUPFAM" id="SSF63380">
    <property type="entry name" value="Riboflavin synthase domain-like"/>
    <property type="match status" value="1"/>
</dbReference>
<dbReference type="GO" id="GO:0009507">
    <property type="term" value="C:chloroplast"/>
    <property type="evidence" value="ECO:0000318"/>
    <property type="project" value="GO_Central"/>
</dbReference>
<name>I1HJ25_BRADI</name>
<dbReference type="KEGG" id="bdi:100838388"/>
<reference evidence="2 3" key="1">
    <citation type="journal article" date="2010" name="Nature">
        <title>Genome sequencing and analysis of the model grass Brachypodium distachyon.</title>
        <authorList>
            <consortium name="International Brachypodium Initiative"/>
        </authorList>
    </citation>
    <scope>NUCLEOTIDE SEQUENCE [LARGE SCALE GENOMIC DNA]</scope>
    <source>
        <strain evidence="2 3">Bd21</strain>
    </source>
</reference>
<dbReference type="STRING" id="15368.I1HJ25"/>
<dbReference type="FunCoup" id="I1HJ25">
    <property type="interactions" value="738"/>
</dbReference>
<evidence type="ECO:0000313" key="2">
    <source>
        <dbReference type="EMBL" id="KQK06065.1"/>
    </source>
</evidence>
<protein>
    <recommendedName>
        <fullName evidence="1">FAD-binding FR-type domain-containing protein</fullName>
    </recommendedName>
</protein>
<dbReference type="EnsemblPlants" id="KQK06065">
    <property type="protein sequence ID" value="KQK06065"/>
    <property type="gene ID" value="BRADI_2g24210v3"/>
</dbReference>
<dbReference type="OrthoDB" id="1856718at2759"/>
<dbReference type="GO" id="GO:0004324">
    <property type="term" value="F:ferredoxin-NADP+ reductase activity"/>
    <property type="evidence" value="ECO:0000318"/>
    <property type="project" value="GO_Central"/>
</dbReference>
<dbReference type="SUPFAM" id="SSF52343">
    <property type="entry name" value="Ferredoxin reductase-like, C-terminal NADP-linked domain"/>
    <property type="match status" value="1"/>
</dbReference>
<dbReference type="Gene3D" id="2.40.30.10">
    <property type="entry name" value="Translation factors"/>
    <property type="match status" value="1"/>
</dbReference>
<evidence type="ECO:0000313" key="3">
    <source>
        <dbReference type="EnsemblPlants" id="KQK06065"/>
    </source>
</evidence>
<dbReference type="GeneID" id="100838388"/>
<organism evidence="3">
    <name type="scientific">Brachypodium distachyon</name>
    <name type="common">Purple false brome</name>
    <name type="synonym">Trachynia distachya</name>
    <dbReference type="NCBI Taxonomy" id="15368"/>
    <lineage>
        <taxon>Eukaryota</taxon>
        <taxon>Viridiplantae</taxon>
        <taxon>Streptophyta</taxon>
        <taxon>Embryophyta</taxon>
        <taxon>Tracheophyta</taxon>
        <taxon>Spermatophyta</taxon>
        <taxon>Magnoliopsida</taxon>
        <taxon>Liliopsida</taxon>
        <taxon>Poales</taxon>
        <taxon>Poaceae</taxon>
        <taxon>BOP clade</taxon>
        <taxon>Pooideae</taxon>
        <taxon>Stipodae</taxon>
        <taxon>Brachypodieae</taxon>
        <taxon>Brachypodium</taxon>
    </lineage>
</organism>
<dbReference type="InterPro" id="IPR001433">
    <property type="entry name" value="OxRdtase_FAD/NAD-bd"/>
</dbReference>
<reference evidence="3" key="3">
    <citation type="submission" date="2018-08" db="UniProtKB">
        <authorList>
            <consortium name="EnsemblPlants"/>
        </authorList>
    </citation>
    <scope>IDENTIFICATION</scope>
    <source>
        <strain evidence="3">cv. Bd21</strain>
    </source>
</reference>
<dbReference type="PANTHER" id="PTHR47215:SF1">
    <property type="entry name" value="F9L1.8 PROTEIN"/>
    <property type="match status" value="1"/>
</dbReference>
<dbReference type="InterPro" id="IPR039261">
    <property type="entry name" value="FNR_nucleotide-bd"/>
</dbReference>
<sequence>MATAAAVTVSTSVHLRSSQHAFACPKVRSLPSLRRQRRSLAVAAVQQNAAVWNAVPVSSVGPASADGSLFHICVDLSGAPDLASSYTAPGQYLMVRVPGEDELKPAFLAIASPPGKGVFEFLVKTVPGATAEKLCGLRDEDVLELGAVMGNGFPIERITPTDAAETVLLFATGTGISPIRSLVEFGFAANQRADVRLYYGARNLQTMAYQDRFADWESTGLKIVPVLSQPDDSWQGKRGYVQHAFLEAKSIASPTSTGAVLCGQKQMIEEVTSALAAEGVSQDKILKNF</sequence>
<dbReference type="eggNOG" id="ENOG502QQ7C">
    <property type="taxonomic scope" value="Eukaryota"/>
</dbReference>